<dbReference type="InterPro" id="IPR013216">
    <property type="entry name" value="Methyltransf_11"/>
</dbReference>
<sequence>MPVMSRVERAFCCGAMWRTTTRAVLDILPTDQLGERLLEIGSGSGAIAEGLSSARPGLSITATDLDPVMVDAAARRLEDNPDVTVQGADATRLPFDDGAFDSVVSCLMLHHVIEWEAAVAEIARVLKPGGVFVGYDLTRTPVATAVHRVDRSPFRLVNPDELAAEGRRHGLQVDTATKMFGHVMQFSAISGSADRP</sequence>
<comment type="caution">
    <text evidence="1">The sequence shown here is derived from an EMBL/GenBank/DDBJ whole genome shotgun (WGS) entry which is preliminary data.</text>
</comment>
<dbReference type="Proteomes" id="UP000309984">
    <property type="component" value="Unassembled WGS sequence"/>
</dbReference>
<reference evidence="1 2" key="1">
    <citation type="submission" date="2018-01" db="EMBL/GenBank/DDBJ databases">
        <title>Comparative genomics of Mycobacterium mucogenicum and Mycobacterium neoaurum clade members emphasizing tRNA and non-coding RNA.</title>
        <authorList>
            <person name="Behra P.R.K."/>
            <person name="Pettersson B.M.F."/>
            <person name="Das S."/>
            <person name="Dasgupta S."/>
            <person name="Kirsebom L.A."/>
        </authorList>
    </citation>
    <scope>NUCLEOTIDE SEQUENCE [LARGE SCALE GENOMIC DNA]</scope>
    <source>
        <strain evidence="1 2">DSM 45104</strain>
    </source>
</reference>
<dbReference type="EMBL" id="POTM01000062">
    <property type="protein sequence ID" value="TLH59955.1"/>
    <property type="molecule type" value="Genomic_DNA"/>
</dbReference>
<keyword evidence="1" id="KW-0808">Transferase</keyword>
<dbReference type="GO" id="GO:0032259">
    <property type="term" value="P:methylation"/>
    <property type="evidence" value="ECO:0007669"/>
    <property type="project" value="UniProtKB-KW"/>
</dbReference>
<dbReference type="Gene3D" id="3.40.50.150">
    <property type="entry name" value="Vaccinia Virus protein VP39"/>
    <property type="match status" value="1"/>
</dbReference>
<dbReference type="CDD" id="cd02440">
    <property type="entry name" value="AdoMet_MTases"/>
    <property type="match status" value="1"/>
</dbReference>
<dbReference type="Pfam" id="PF08241">
    <property type="entry name" value="Methyltransf_11"/>
    <property type="match status" value="1"/>
</dbReference>
<dbReference type="GO" id="GO:0008757">
    <property type="term" value="F:S-adenosylmethionine-dependent methyltransferase activity"/>
    <property type="evidence" value="ECO:0007669"/>
    <property type="project" value="InterPro"/>
</dbReference>
<accession>A0A7I7ZVK9</accession>
<dbReference type="RefSeq" id="WP_138251186.1">
    <property type="nucleotide sequence ID" value="NZ_AP022616.1"/>
</dbReference>
<evidence type="ECO:0000313" key="1">
    <source>
        <dbReference type="EMBL" id="TLH59955.1"/>
    </source>
</evidence>
<keyword evidence="2" id="KW-1185">Reference proteome</keyword>
<evidence type="ECO:0000313" key="2">
    <source>
        <dbReference type="Proteomes" id="UP000309984"/>
    </source>
</evidence>
<organism evidence="1 2">
    <name type="scientific">Mycolicibacterium phocaicum</name>
    <dbReference type="NCBI Taxonomy" id="319706"/>
    <lineage>
        <taxon>Bacteria</taxon>
        <taxon>Bacillati</taxon>
        <taxon>Actinomycetota</taxon>
        <taxon>Actinomycetes</taxon>
        <taxon>Mycobacteriales</taxon>
        <taxon>Mycobacteriaceae</taxon>
        <taxon>Mycolicibacterium</taxon>
    </lineage>
</organism>
<dbReference type="AlphaFoldDB" id="A0A7I7ZVK9"/>
<name>A0A7I7ZVK9_9MYCO</name>
<proteinExistence type="predicted"/>
<protein>
    <submittedName>
        <fullName evidence="1">Class I SAM-dependent methyltransferase</fullName>
    </submittedName>
</protein>
<keyword evidence="1" id="KW-0489">Methyltransferase</keyword>
<gene>
    <name evidence="1" type="ORF">C1S79_26945</name>
</gene>
<dbReference type="PANTHER" id="PTHR43591">
    <property type="entry name" value="METHYLTRANSFERASE"/>
    <property type="match status" value="1"/>
</dbReference>
<dbReference type="PANTHER" id="PTHR43591:SF24">
    <property type="entry name" value="2-METHOXY-6-POLYPRENYL-1,4-BENZOQUINOL METHYLASE, MITOCHONDRIAL"/>
    <property type="match status" value="1"/>
</dbReference>
<dbReference type="InterPro" id="IPR029063">
    <property type="entry name" value="SAM-dependent_MTases_sf"/>
</dbReference>
<dbReference type="SUPFAM" id="SSF53335">
    <property type="entry name" value="S-adenosyl-L-methionine-dependent methyltransferases"/>
    <property type="match status" value="1"/>
</dbReference>